<evidence type="ECO:0000313" key="4">
    <source>
        <dbReference type="EMBL" id="PWJ88482.1"/>
    </source>
</evidence>
<feature type="binding site" evidence="2">
    <location>
        <begin position="162"/>
        <end position="165"/>
    </location>
    <ligand>
        <name>ATP</name>
        <dbReference type="ChEBI" id="CHEBI:30616"/>
    </ligand>
</feature>
<dbReference type="AlphaFoldDB" id="A0A8E3B3H7"/>
<feature type="binding site" evidence="2">
    <location>
        <begin position="213"/>
        <end position="220"/>
    </location>
    <ligand>
        <name>ATP</name>
        <dbReference type="ChEBI" id="CHEBI:30616"/>
    </ligand>
</feature>
<reference evidence="4 5" key="1">
    <citation type="submission" date="2018-05" db="EMBL/GenBank/DDBJ databases">
        <title>Genomic Encyclopedia of Type Strains, Phase IV (KMG-IV): sequencing the most valuable type-strain genomes for metagenomic binning, comparative biology and taxonomic classification.</title>
        <authorList>
            <person name="Goeker M."/>
        </authorList>
    </citation>
    <scope>NUCLEOTIDE SEQUENCE [LARGE SCALE GENOMIC DNA]</scope>
    <source>
        <strain evidence="4 5">DSM 2626</strain>
    </source>
</reference>
<dbReference type="GeneID" id="61054975"/>
<dbReference type="EMBL" id="QGGH01000011">
    <property type="protein sequence ID" value="PWJ88482.1"/>
    <property type="molecule type" value="Genomic_DNA"/>
</dbReference>
<sequence length="395" mass="44897">MEETVQRIEPARLEDVAGPISDALAELSASSAVLGAKLHPRTAANLADLVRIMNTYYSNLIEGHNTRPRDIERALAGEFDKDQERRNLQVEAAAHVRLQGEIDRLAAEGQLPEPASLDFLRWLHAEFYRDADEAMLRIRGADREFLMVPGRWRSQPEHDVTVGRHQPPSSDRVEAFMEHFASRYRFQRTGKAARILAIPAAHHRFNYIHPFPDGNGRVSRLMSHAMAHEAGIAAHGLWSISRGLARGLESRGDYKRMMDHADMPRQGDRDGRGNLSMRALADFTLWFLRVCIDQVSFMSSLFDLNQLARRLQRFVQRYDLKPEAFRLLEEALLRGEFDRGEASRIAGLPERTARRVFTEVLELGLLASDTPKGPVSLRFPVDTLDELFPKLFPET</sequence>
<accession>A0A8E3B3H7</accession>
<evidence type="ECO:0000256" key="1">
    <source>
        <dbReference type="PIRSR" id="PIRSR640198-1"/>
    </source>
</evidence>
<keyword evidence="2" id="KW-0547">Nucleotide-binding</keyword>
<gene>
    <name evidence="4" type="ORF">C8D77_111207</name>
</gene>
<proteinExistence type="predicted"/>
<evidence type="ECO:0000259" key="3">
    <source>
        <dbReference type="PROSITE" id="PS51459"/>
    </source>
</evidence>
<dbReference type="Proteomes" id="UP000245631">
    <property type="component" value="Unassembled WGS sequence"/>
</dbReference>
<dbReference type="Gene3D" id="1.10.3290.10">
    <property type="entry name" value="Fido-like domain"/>
    <property type="match status" value="1"/>
</dbReference>
<keyword evidence="2" id="KW-0067">ATP-binding</keyword>
<dbReference type="PANTHER" id="PTHR13504">
    <property type="entry name" value="FIDO DOMAIN-CONTAINING PROTEIN DDB_G0283145"/>
    <property type="match status" value="1"/>
</dbReference>
<dbReference type="PANTHER" id="PTHR13504:SF38">
    <property type="entry name" value="FIDO DOMAIN-CONTAINING PROTEIN"/>
    <property type="match status" value="1"/>
</dbReference>
<feature type="active site" evidence="1">
    <location>
        <position position="209"/>
    </location>
</feature>
<dbReference type="SUPFAM" id="SSF140931">
    <property type="entry name" value="Fic-like"/>
    <property type="match status" value="1"/>
</dbReference>
<comment type="caution">
    <text evidence="4">The sequence shown here is derived from an EMBL/GenBank/DDBJ whole genome shotgun (WGS) entry which is preliminary data.</text>
</comment>
<dbReference type="InterPro" id="IPR036597">
    <property type="entry name" value="Fido-like_dom_sf"/>
</dbReference>
<dbReference type="Pfam" id="PF02661">
    <property type="entry name" value="Fic"/>
    <property type="match status" value="1"/>
</dbReference>
<dbReference type="RefSeq" id="WP_109670589.1">
    <property type="nucleotide sequence ID" value="NZ_QGGH01000011.1"/>
</dbReference>
<dbReference type="InterPro" id="IPR040198">
    <property type="entry name" value="Fido_containing"/>
</dbReference>
<name>A0A8E3B3H7_RHILI</name>
<protein>
    <submittedName>
        <fullName evidence="4">Fic family protein</fullName>
    </submittedName>
</protein>
<evidence type="ECO:0000256" key="2">
    <source>
        <dbReference type="PIRSR" id="PIRSR640198-2"/>
    </source>
</evidence>
<dbReference type="PROSITE" id="PS51459">
    <property type="entry name" value="FIDO"/>
    <property type="match status" value="1"/>
</dbReference>
<dbReference type="InterPro" id="IPR003812">
    <property type="entry name" value="Fido"/>
</dbReference>
<evidence type="ECO:0000313" key="5">
    <source>
        <dbReference type="Proteomes" id="UP000245631"/>
    </source>
</evidence>
<dbReference type="GO" id="GO:0005524">
    <property type="term" value="F:ATP binding"/>
    <property type="evidence" value="ECO:0007669"/>
    <property type="project" value="UniProtKB-KW"/>
</dbReference>
<organism evidence="4 5">
    <name type="scientific">Rhizobium loti</name>
    <name type="common">Mesorhizobium loti</name>
    <dbReference type="NCBI Taxonomy" id="381"/>
    <lineage>
        <taxon>Bacteria</taxon>
        <taxon>Pseudomonadati</taxon>
        <taxon>Pseudomonadota</taxon>
        <taxon>Alphaproteobacteria</taxon>
        <taxon>Hyphomicrobiales</taxon>
        <taxon>Phyllobacteriaceae</taxon>
        <taxon>Mesorhizobium</taxon>
    </lineage>
</organism>
<feature type="domain" description="Fido" evidence="3">
    <location>
        <begin position="115"/>
        <end position="289"/>
    </location>
</feature>